<evidence type="ECO:0000313" key="9">
    <source>
        <dbReference type="EMBL" id="KAG8229646.1"/>
    </source>
</evidence>
<feature type="domain" description="C2H2-type" evidence="7">
    <location>
        <begin position="225"/>
        <end position="252"/>
    </location>
</feature>
<dbReference type="PANTHER" id="PTHR24408">
    <property type="entry name" value="ZINC FINGER PROTEIN"/>
    <property type="match status" value="1"/>
</dbReference>
<evidence type="ECO:0000259" key="8">
    <source>
        <dbReference type="PROSITE" id="PS51915"/>
    </source>
</evidence>
<evidence type="ECO:0000256" key="4">
    <source>
        <dbReference type="ARBA" id="ARBA00022833"/>
    </source>
</evidence>
<dbReference type="PROSITE" id="PS51915">
    <property type="entry name" value="ZAD"/>
    <property type="match status" value="1"/>
</dbReference>
<dbReference type="InterPro" id="IPR013087">
    <property type="entry name" value="Znf_C2H2_type"/>
</dbReference>
<keyword evidence="4 6" id="KW-0862">Zinc</keyword>
<reference evidence="9" key="2">
    <citation type="submission" date="2017-10" db="EMBL/GenBank/DDBJ databases">
        <title>Ladona fulva Genome sequencing and assembly.</title>
        <authorList>
            <person name="Murali S."/>
            <person name="Richards S."/>
            <person name="Bandaranaike D."/>
            <person name="Bellair M."/>
            <person name="Blankenburg K."/>
            <person name="Chao H."/>
            <person name="Dinh H."/>
            <person name="Doddapaneni H."/>
            <person name="Dugan-Rocha S."/>
            <person name="Elkadiri S."/>
            <person name="Gnanaolivu R."/>
            <person name="Hernandez B."/>
            <person name="Skinner E."/>
            <person name="Javaid M."/>
            <person name="Lee S."/>
            <person name="Li M."/>
            <person name="Ming W."/>
            <person name="Munidasa M."/>
            <person name="Muniz J."/>
            <person name="Nguyen L."/>
            <person name="Hughes D."/>
            <person name="Osuji N."/>
            <person name="Pu L.-L."/>
            <person name="Puazo M."/>
            <person name="Qu C."/>
            <person name="Quiroz J."/>
            <person name="Raj R."/>
            <person name="Weissenberger G."/>
            <person name="Xin Y."/>
            <person name="Zou X."/>
            <person name="Han Y."/>
            <person name="Worley K."/>
            <person name="Muzny D."/>
            <person name="Gibbs R."/>
        </authorList>
    </citation>
    <scope>NUCLEOTIDE SEQUENCE</scope>
    <source>
        <strain evidence="9">Sampled in the wild</strain>
    </source>
</reference>
<dbReference type="PANTHER" id="PTHR24408:SF64">
    <property type="entry name" value="LINKING IMMUNITY AND METABOLISM-RELATED"/>
    <property type="match status" value="1"/>
</dbReference>
<dbReference type="GO" id="GO:0005634">
    <property type="term" value="C:nucleus"/>
    <property type="evidence" value="ECO:0007669"/>
    <property type="project" value="InterPro"/>
</dbReference>
<dbReference type="Pfam" id="PF07776">
    <property type="entry name" value="zf-AD"/>
    <property type="match status" value="1"/>
</dbReference>
<keyword evidence="10" id="KW-1185">Reference proteome</keyword>
<feature type="domain" description="C2H2-type" evidence="7">
    <location>
        <begin position="417"/>
        <end position="444"/>
    </location>
</feature>
<reference evidence="9" key="1">
    <citation type="submission" date="2013-04" db="EMBL/GenBank/DDBJ databases">
        <authorList>
            <person name="Qu J."/>
            <person name="Murali S.C."/>
            <person name="Bandaranaike D."/>
            <person name="Bellair M."/>
            <person name="Blankenburg K."/>
            <person name="Chao H."/>
            <person name="Dinh H."/>
            <person name="Doddapaneni H."/>
            <person name="Downs B."/>
            <person name="Dugan-Rocha S."/>
            <person name="Elkadiri S."/>
            <person name="Gnanaolivu R.D."/>
            <person name="Hernandez B."/>
            <person name="Javaid M."/>
            <person name="Jayaseelan J.C."/>
            <person name="Lee S."/>
            <person name="Li M."/>
            <person name="Ming W."/>
            <person name="Munidasa M."/>
            <person name="Muniz J."/>
            <person name="Nguyen L."/>
            <person name="Ongeri F."/>
            <person name="Osuji N."/>
            <person name="Pu L.-L."/>
            <person name="Puazo M."/>
            <person name="Qu C."/>
            <person name="Quiroz J."/>
            <person name="Raj R."/>
            <person name="Weissenberger G."/>
            <person name="Xin Y."/>
            <person name="Zou X."/>
            <person name="Han Y."/>
            <person name="Richards S."/>
            <person name="Worley K."/>
            <person name="Muzny D."/>
            <person name="Gibbs R."/>
        </authorList>
    </citation>
    <scope>NUCLEOTIDE SEQUENCE</scope>
    <source>
        <strain evidence="9">Sampled in the wild</strain>
    </source>
</reference>
<evidence type="ECO:0000256" key="3">
    <source>
        <dbReference type="ARBA" id="ARBA00022771"/>
    </source>
</evidence>
<evidence type="ECO:0000256" key="1">
    <source>
        <dbReference type="ARBA" id="ARBA00022723"/>
    </source>
</evidence>
<feature type="domain" description="C2H2-type" evidence="7">
    <location>
        <begin position="557"/>
        <end position="584"/>
    </location>
</feature>
<dbReference type="GO" id="GO:0043565">
    <property type="term" value="F:sequence-specific DNA binding"/>
    <property type="evidence" value="ECO:0007669"/>
    <property type="project" value="TreeGrafter"/>
</dbReference>
<feature type="domain" description="C2H2-type" evidence="7">
    <location>
        <begin position="612"/>
        <end position="639"/>
    </location>
</feature>
<comment type="caution">
    <text evidence="9">The sequence shown here is derived from an EMBL/GenBank/DDBJ whole genome shotgun (WGS) entry which is preliminary data.</text>
</comment>
<evidence type="ECO:0000256" key="6">
    <source>
        <dbReference type="PROSITE-ProRule" id="PRU01263"/>
    </source>
</evidence>
<dbReference type="PROSITE" id="PS50157">
    <property type="entry name" value="ZINC_FINGER_C2H2_2"/>
    <property type="match status" value="9"/>
</dbReference>
<dbReference type="SUPFAM" id="SSF57667">
    <property type="entry name" value="beta-beta-alpha zinc fingers"/>
    <property type="match status" value="5"/>
</dbReference>
<gene>
    <name evidence="9" type="ORF">J437_LFUL008578</name>
</gene>
<dbReference type="Gene3D" id="3.30.160.60">
    <property type="entry name" value="Classic Zinc Finger"/>
    <property type="match status" value="5"/>
</dbReference>
<dbReference type="Pfam" id="PF13912">
    <property type="entry name" value="zf-C2H2_6"/>
    <property type="match status" value="2"/>
</dbReference>
<dbReference type="SUPFAM" id="SSF57716">
    <property type="entry name" value="Glucocorticoid receptor-like (DNA-binding domain)"/>
    <property type="match status" value="1"/>
</dbReference>
<proteinExistence type="predicted"/>
<dbReference type="Proteomes" id="UP000792457">
    <property type="component" value="Unassembled WGS sequence"/>
</dbReference>
<dbReference type="GO" id="GO:0008270">
    <property type="term" value="F:zinc ion binding"/>
    <property type="evidence" value="ECO:0007669"/>
    <property type="project" value="UniProtKB-UniRule"/>
</dbReference>
<dbReference type="OrthoDB" id="654211at2759"/>
<dbReference type="PROSITE" id="PS00028">
    <property type="entry name" value="ZINC_FINGER_C2H2_1"/>
    <property type="match status" value="9"/>
</dbReference>
<evidence type="ECO:0000259" key="7">
    <source>
        <dbReference type="PROSITE" id="PS50157"/>
    </source>
</evidence>
<feature type="domain" description="C2H2-type" evidence="7">
    <location>
        <begin position="444"/>
        <end position="471"/>
    </location>
</feature>
<dbReference type="SMART" id="SM00868">
    <property type="entry name" value="zf-AD"/>
    <property type="match status" value="1"/>
</dbReference>
<feature type="domain" description="ZAD" evidence="8">
    <location>
        <begin position="9"/>
        <end position="84"/>
    </location>
</feature>
<feature type="binding site" evidence="6">
    <location>
        <position position="60"/>
    </location>
    <ligand>
        <name>Zn(2+)</name>
        <dbReference type="ChEBI" id="CHEBI:29105"/>
    </ligand>
</feature>
<dbReference type="InterPro" id="IPR036236">
    <property type="entry name" value="Znf_C2H2_sf"/>
</dbReference>
<evidence type="ECO:0000256" key="2">
    <source>
        <dbReference type="ARBA" id="ARBA00022737"/>
    </source>
</evidence>
<feature type="domain" description="C2H2-type" evidence="7">
    <location>
        <begin position="253"/>
        <end position="281"/>
    </location>
</feature>
<dbReference type="SMART" id="SM00355">
    <property type="entry name" value="ZnF_C2H2"/>
    <property type="match status" value="11"/>
</dbReference>
<keyword evidence="3 5" id="KW-0863">Zinc-finger</keyword>
<dbReference type="Gene3D" id="3.40.1800.20">
    <property type="match status" value="1"/>
</dbReference>
<feature type="binding site" evidence="6">
    <location>
        <position position="57"/>
    </location>
    <ligand>
        <name>Zn(2+)</name>
        <dbReference type="ChEBI" id="CHEBI:29105"/>
    </ligand>
</feature>
<sequence length="662" mass="73641">MGSASLLDKLCRICTAEQEEGIFIFGEEGKRLFLEAKMKKYLYIAVSADDRLPKMVCSNCSKKLESIHRFASMAVEMQDKLTVLASSAVSAAAEPAIKVEQMEGDLPTPYQEGATMEEVEVRVDPMPFLCAMEAGSGAEDAEGGSGVVSNNVEAQMDNSAEKLLLEKRKRNRVINRQLASFYRLACRDCESMGIGSGIGEDGVLFETYGDLDAHCLEQHGRRAMIECRLCGKILSSRSKLIAHRIHHMGGFAFRCEICNKGFPLRFLLKKHKALDHELGEQVPSNSVIAIHPVQAHQTQMTNSSDEHKPHRCTVCPRAYVSEIGLQNHLWTHFPRGPHRVISSGNPALRQNGPLSTVHSAEISGLDKSKNGHAVALVAGMSPDSASRGCTCHVCGKRLSTKGNLKVHLESHRPKGRHDCDICGRLFKTETNLYRHKEYHKGKQFPCPVCGRVYPTRSTLRAHSITHSDLRPHACPYCEKTFKRNQDLKAFASSGNCFSHRKRMHAKEVERDRAAQVRQNGPLSTVHSAEISGLDKSKNGHAVALVAGMSPDSASRGCTCHVCGKRLSTKGNLKVHLESHRPKGRHDCDICGRLFKTETNLYRHKEYHKGKQFPCPVCGRVYPTRSTLRAHSITHSDLRPHACPYCEKTFKRNQDLKVSQCCY</sequence>
<protein>
    <submittedName>
        <fullName evidence="9">Uncharacterized protein</fullName>
    </submittedName>
</protein>
<dbReference type="InterPro" id="IPR012934">
    <property type="entry name" value="Znf_AD"/>
</dbReference>
<feature type="domain" description="C2H2-type" evidence="7">
    <location>
        <begin position="310"/>
        <end position="337"/>
    </location>
</feature>
<evidence type="ECO:0000313" key="10">
    <source>
        <dbReference type="Proteomes" id="UP000792457"/>
    </source>
</evidence>
<name>A0A8K0K8I6_LADFU</name>
<dbReference type="EMBL" id="KZ308438">
    <property type="protein sequence ID" value="KAG8229646.1"/>
    <property type="molecule type" value="Genomic_DNA"/>
</dbReference>
<dbReference type="GO" id="GO:0000981">
    <property type="term" value="F:DNA-binding transcription factor activity, RNA polymerase II-specific"/>
    <property type="evidence" value="ECO:0007669"/>
    <property type="project" value="TreeGrafter"/>
</dbReference>
<keyword evidence="1 6" id="KW-0479">Metal-binding</keyword>
<dbReference type="AlphaFoldDB" id="A0A8K0K8I6"/>
<accession>A0A8K0K8I6</accession>
<evidence type="ECO:0000256" key="5">
    <source>
        <dbReference type="PROSITE-ProRule" id="PRU00042"/>
    </source>
</evidence>
<feature type="domain" description="C2H2-type" evidence="7">
    <location>
        <begin position="585"/>
        <end position="612"/>
    </location>
</feature>
<organism evidence="9 10">
    <name type="scientific">Ladona fulva</name>
    <name type="common">Scarce chaser dragonfly</name>
    <name type="synonym">Libellula fulva</name>
    <dbReference type="NCBI Taxonomy" id="123851"/>
    <lineage>
        <taxon>Eukaryota</taxon>
        <taxon>Metazoa</taxon>
        <taxon>Ecdysozoa</taxon>
        <taxon>Arthropoda</taxon>
        <taxon>Hexapoda</taxon>
        <taxon>Insecta</taxon>
        <taxon>Pterygota</taxon>
        <taxon>Palaeoptera</taxon>
        <taxon>Odonata</taxon>
        <taxon>Epiprocta</taxon>
        <taxon>Anisoptera</taxon>
        <taxon>Libelluloidea</taxon>
        <taxon>Libellulidae</taxon>
        <taxon>Ladona</taxon>
    </lineage>
</organism>
<feature type="binding site" evidence="6">
    <location>
        <position position="14"/>
    </location>
    <ligand>
        <name>Zn(2+)</name>
        <dbReference type="ChEBI" id="CHEBI:29105"/>
    </ligand>
</feature>
<feature type="domain" description="C2H2-type" evidence="7">
    <location>
        <begin position="389"/>
        <end position="416"/>
    </location>
</feature>
<dbReference type="Pfam" id="PF00096">
    <property type="entry name" value="zf-C2H2"/>
    <property type="match status" value="4"/>
</dbReference>
<keyword evidence="2" id="KW-0677">Repeat</keyword>
<feature type="binding site" evidence="6">
    <location>
        <position position="11"/>
    </location>
    <ligand>
        <name>Zn(2+)</name>
        <dbReference type="ChEBI" id="CHEBI:29105"/>
    </ligand>
</feature>